<reference evidence="1 2" key="1">
    <citation type="journal article" date="2019" name="Commun. Biol.">
        <title>The bagworm genome reveals a unique fibroin gene that provides high tensile strength.</title>
        <authorList>
            <person name="Kono N."/>
            <person name="Nakamura H."/>
            <person name="Ohtoshi R."/>
            <person name="Tomita M."/>
            <person name="Numata K."/>
            <person name="Arakawa K."/>
        </authorList>
    </citation>
    <scope>NUCLEOTIDE SEQUENCE [LARGE SCALE GENOMIC DNA]</scope>
</reference>
<accession>A0A4C1WTB9</accession>
<dbReference type="OrthoDB" id="411871at2759"/>
<dbReference type="EMBL" id="BGZK01000639">
    <property type="protein sequence ID" value="GBP54090.1"/>
    <property type="molecule type" value="Genomic_DNA"/>
</dbReference>
<dbReference type="Proteomes" id="UP000299102">
    <property type="component" value="Unassembled WGS sequence"/>
</dbReference>
<dbReference type="AlphaFoldDB" id="A0A4C1WTB9"/>
<name>A0A4C1WTB9_EUMVA</name>
<protein>
    <submittedName>
        <fullName evidence="1">Uncharacterized protein</fullName>
    </submittedName>
</protein>
<evidence type="ECO:0000313" key="1">
    <source>
        <dbReference type="EMBL" id="GBP54090.1"/>
    </source>
</evidence>
<organism evidence="1 2">
    <name type="scientific">Eumeta variegata</name>
    <name type="common">Bagworm moth</name>
    <name type="synonym">Eumeta japonica</name>
    <dbReference type="NCBI Taxonomy" id="151549"/>
    <lineage>
        <taxon>Eukaryota</taxon>
        <taxon>Metazoa</taxon>
        <taxon>Ecdysozoa</taxon>
        <taxon>Arthropoda</taxon>
        <taxon>Hexapoda</taxon>
        <taxon>Insecta</taxon>
        <taxon>Pterygota</taxon>
        <taxon>Neoptera</taxon>
        <taxon>Endopterygota</taxon>
        <taxon>Lepidoptera</taxon>
        <taxon>Glossata</taxon>
        <taxon>Ditrysia</taxon>
        <taxon>Tineoidea</taxon>
        <taxon>Psychidae</taxon>
        <taxon>Oiketicinae</taxon>
        <taxon>Eumeta</taxon>
    </lineage>
</organism>
<evidence type="ECO:0000313" key="2">
    <source>
        <dbReference type="Proteomes" id="UP000299102"/>
    </source>
</evidence>
<sequence length="164" mass="18789">MAGGPRLNILRSQHSHVCRVCGEMLRSSVSFWYTDLQYTVKARWSEFKVAMDAALNEWAMTVEKMKSVGSCDQLDELEELKRDARTKKGCIRNAAPNRREYAIGEYVEAKQAYERTVAETQTAGLKQFCSAQDGESLWDGICRVIRETGKTGRISYFNPIWDKY</sequence>
<proteinExistence type="predicted"/>
<gene>
    <name evidence="1" type="ORF">EVAR_81258_1</name>
</gene>
<comment type="caution">
    <text evidence="1">The sequence shown here is derived from an EMBL/GenBank/DDBJ whole genome shotgun (WGS) entry which is preliminary data.</text>
</comment>
<keyword evidence="2" id="KW-1185">Reference proteome</keyword>